<organism evidence="1">
    <name type="scientific">bioreactor metagenome</name>
    <dbReference type="NCBI Taxonomy" id="1076179"/>
    <lineage>
        <taxon>unclassified sequences</taxon>
        <taxon>metagenomes</taxon>
        <taxon>ecological metagenomes</taxon>
    </lineage>
</organism>
<dbReference type="AlphaFoldDB" id="A0A644YTL0"/>
<sequence>MKFKRLLPAAIAASLVLSSQTAYAYTGTSAELTDVSGSEESDIICFWSNTSTVVSDLTIKNGVAKPSAVVIASYESADISGELYLQKKVGSRWERVKTWDISGTGSISTQKSYTIISGETYRSRVVIDVEYNGHSEHIYANSGSVTAS</sequence>
<evidence type="ECO:0000313" key="1">
    <source>
        <dbReference type="EMBL" id="MPM31915.1"/>
    </source>
</evidence>
<accession>A0A644YTL0</accession>
<gene>
    <name evidence="1" type="ORF">SDC9_78472</name>
</gene>
<dbReference type="EMBL" id="VSSQ01006213">
    <property type="protein sequence ID" value="MPM31915.1"/>
    <property type="molecule type" value="Genomic_DNA"/>
</dbReference>
<proteinExistence type="predicted"/>
<reference evidence="1" key="1">
    <citation type="submission" date="2019-08" db="EMBL/GenBank/DDBJ databases">
        <authorList>
            <person name="Kucharzyk K."/>
            <person name="Murdoch R.W."/>
            <person name="Higgins S."/>
            <person name="Loffler F."/>
        </authorList>
    </citation>
    <scope>NUCLEOTIDE SEQUENCE</scope>
</reference>
<protein>
    <submittedName>
        <fullName evidence="1">Uncharacterized protein</fullName>
    </submittedName>
</protein>
<name>A0A644YTL0_9ZZZZ</name>
<comment type="caution">
    <text evidence="1">The sequence shown here is derived from an EMBL/GenBank/DDBJ whole genome shotgun (WGS) entry which is preliminary data.</text>
</comment>